<evidence type="ECO:0000256" key="7">
    <source>
        <dbReference type="PIRSR" id="PIRSR015894-3"/>
    </source>
</evidence>
<dbReference type="OrthoDB" id="1368803at2759"/>
<dbReference type="InterPro" id="IPR025799">
    <property type="entry name" value="Arg_MeTrfase"/>
</dbReference>
<evidence type="ECO:0000256" key="3">
    <source>
        <dbReference type="ARBA" id="ARBA00022691"/>
    </source>
</evidence>
<dbReference type="Gene3D" id="2.70.160.11">
    <property type="entry name" value="Hnrnp arginine n-methyltransferase1"/>
    <property type="match status" value="1"/>
</dbReference>
<evidence type="ECO:0000256" key="2">
    <source>
        <dbReference type="ARBA" id="ARBA00022679"/>
    </source>
</evidence>
<keyword evidence="3 4" id="KW-0949">S-adenosyl-L-methionine</keyword>
<dbReference type="Proteomes" id="UP000024376">
    <property type="component" value="Unassembled WGS sequence"/>
</dbReference>
<protein>
    <recommendedName>
        <fullName evidence="4">Protein arginine N-methyltransferase</fullName>
    </recommendedName>
</protein>
<evidence type="ECO:0000259" key="10">
    <source>
        <dbReference type="Pfam" id="PF17286"/>
    </source>
</evidence>
<name>A0A024SBF4_HYPJR</name>
<proteinExistence type="inferred from homology"/>
<evidence type="ECO:0000313" key="11">
    <source>
        <dbReference type="EMBL" id="ETS01507.1"/>
    </source>
</evidence>
<dbReference type="AlphaFoldDB" id="A0A024SBF4"/>
<feature type="domain" description="PRMT5 TIM barrel" evidence="9">
    <location>
        <begin position="65"/>
        <end position="346"/>
    </location>
</feature>
<dbReference type="InterPro" id="IPR035248">
    <property type="entry name" value="PRMT5_C"/>
</dbReference>
<feature type="binding site" evidence="6">
    <location>
        <begin position="483"/>
        <end position="484"/>
    </location>
    <ligand>
        <name>S-adenosyl-L-methionine</name>
        <dbReference type="ChEBI" id="CHEBI:59789"/>
    </ligand>
</feature>
<feature type="site" description="Critical for specifying symmetric addition of methyl groups" evidence="7">
    <location>
        <position position="389"/>
    </location>
</feature>
<dbReference type="GO" id="GO:0016274">
    <property type="term" value="F:protein-arginine N-methyltransferase activity"/>
    <property type="evidence" value="ECO:0007669"/>
    <property type="project" value="InterPro"/>
</dbReference>
<dbReference type="PANTHER" id="PTHR10738">
    <property type="entry name" value="PROTEIN ARGININE N-METHYLTRANSFERASE 5"/>
    <property type="match status" value="1"/>
</dbReference>
<dbReference type="GO" id="GO:0005634">
    <property type="term" value="C:nucleus"/>
    <property type="evidence" value="ECO:0007669"/>
    <property type="project" value="TreeGrafter"/>
</dbReference>
<dbReference type="InterPro" id="IPR007857">
    <property type="entry name" value="Arg_MeTrfase_PRMT5"/>
</dbReference>
<dbReference type="PANTHER" id="PTHR10738:SF0">
    <property type="entry name" value="PROTEIN ARGININE N-METHYLTRANSFERASE 5"/>
    <property type="match status" value="1"/>
</dbReference>
<feature type="active site" description="Proton donor/acceptor" evidence="5">
    <location>
        <position position="520"/>
    </location>
</feature>
<reference evidence="12" key="1">
    <citation type="journal article" date="2013" name="Ind. Biotechnol.">
        <title>Comparative genomics analysis of Trichoderma reesei strains.</title>
        <authorList>
            <person name="Koike H."/>
            <person name="Aerts A."/>
            <person name="LaButti K."/>
            <person name="Grigoriev I.V."/>
            <person name="Baker S.E."/>
        </authorList>
    </citation>
    <scope>NUCLEOTIDE SEQUENCE [LARGE SCALE GENOMIC DNA]</scope>
    <source>
        <strain evidence="12">ATCC 56765 / BCRC 32924 / NRRL 11460 / Rut C-30</strain>
    </source>
</reference>
<evidence type="ECO:0000256" key="6">
    <source>
        <dbReference type="PIRSR" id="PIRSR015894-2"/>
    </source>
</evidence>
<dbReference type="InterPro" id="IPR029063">
    <property type="entry name" value="SAM-dependent_MTases_sf"/>
</dbReference>
<keyword evidence="2 4" id="KW-0808">Transferase</keyword>
<evidence type="ECO:0000259" key="8">
    <source>
        <dbReference type="Pfam" id="PF05185"/>
    </source>
</evidence>
<dbReference type="PIRSF" id="PIRSF015894">
    <property type="entry name" value="Skb1_MeTrfase"/>
    <property type="match status" value="1"/>
</dbReference>
<dbReference type="SUPFAM" id="SSF53335">
    <property type="entry name" value="S-adenosyl-L-methionine-dependent methyltransferases"/>
    <property type="match status" value="1"/>
</dbReference>
<dbReference type="InterPro" id="IPR035247">
    <property type="entry name" value="PRMT5_TIM"/>
</dbReference>
<organism evidence="11 12">
    <name type="scientific">Hypocrea jecorina (strain ATCC 56765 / BCRC 32924 / NRRL 11460 / Rut C-30)</name>
    <name type="common">Trichoderma reesei</name>
    <dbReference type="NCBI Taxonomy" id="1344414"/>
    <lineage>
        <taxon>Eukaryota</taxon>
        <taxon>Fungi</taxon>
        <taxon>Dikarya</taxon>
        <taxon>Ascomycota</taxon>
        <taxon>Pezizomycotina</taxon>
        <taxon>Sordariomycetes</taxon>
        <taxon>Hypocreomycetidae</taxon>
        <taxon>Hypocreales</taxon>
        <taxon>Hypocreaceae</taxon>
        <taxon>Trichoderma</taxon>
    </lineage>
</organism>
<feature type="binding site" evidence="6">
    <location>
        <begin position="395"/>
        <end position="396"/>
    </location>
    <ligand>
        <name>S-adenosyl-L-methionine</name>
        <dbReference type="ChEBI" id="CHEBI:59789"/>
    </ligand>
</feature>
<evidence type="ECO:0000256" key="4">
    <source>
        <dbReference type="PIRNR" id="PIRNR015894"/>
    </source>
</evidence>
<evidence type="ECO:0000259" key="9">
    <source>
        <dbReference type="Pfam" id="PF17285"/>
    </source>
</evidence>
<feature type="domain" description="PRMT5 oligomerisation" evidence="10">
    <location>
        <begin position="544"/>
        <end position="751"/>
    </location>
</feature>
<dbReference type="KEGG" id="trr:M419DRAFT_81062"/>
<dbReference type="Gene3D" id="3.40.50.150">
    <property type="entry name" value="Vaccinia Virus protein VP39"/>
    <property type="match status" value="1"/>
</dbReference>
<gene>
    <name evidence="11" type="ORF">M419DRAFT_81062</name>
</gene>
<keyword evidence="1 4" id="KW-0489">Methyltransferase</keyword>
<comment type="similarity">
    <text evidence="4">Belongs to the class I-like SAM-binding methyltransferase superfamily.</text>
</comment>
<dbReference type="EMBL" id="KI911148">
    <property type="protein sequence ID" value="ETS01507.1"/>
    <property type="molecule type" value="Genomic_DNA"/>
</dbReference>
<feature type="binding site" evidence="6">
    <location>
        <position position="386"/>
    </location>
    <ligand>
        <name>S-adenosyl-L-methionine</name>
        <dbReference type="ChEBI" id="CHEBI:59789"/>
    </ligand>
</feature>
<dbReference type="GO" id="GO:0005829">
    <property type="term" value="C:cytosol"/>
    <property type="evidence" value="ECO:0007669"/>
    <property type="project" value="TreeGrafter"/>
</dbReference>
<dbReference type="Pfam" id="PF17286">
    <property type="entry name" value="PRMT5_C"/>
    <property type="match status" value="1"/>
</dbReference>
<sequence>MGSDSDAGGFSLRGDFRENRPMFTLGYHDSKRETPLSELHFFKSRVFKVVSEHLATLKANGEKATSEATASRADPILPPLTPEDTGMFPSQAVNTYVAYTSPWIDLCSKDPVIANISRQVLNLEINYASWCGVKSIIITGPCRDASKDGGSQGIAQYSRAVQEALTIAPAITILIHIPMYREPLAGSQAETLSSLNAEATNATESEIDIFTTWDSWHQIRSVCRYNPRLLVALKMPRVVPEKDLQNRWFSEPLHYLTFGPEVFQNNKLGYPSLTKKHQDMIFAYMRLKNAPWILLCDVGPDVSHIAEDGKDEKSVMTAADFPSLEEAHKPAFRVSTESNGHCEYLRWLETQQPPFSALETPILTNFQDWLQSPLQPLSDNLESATYEVFENDAIKYDQYELAIAEALKDWSELKLPTSKPGVVVMAVAGSGRGPIVTKAIQAAQSTGVEVEVWAVEKNPNAYVYLLRQNALKWGGKVKVVKTDMRAWKGPLLSDSPETGPVYGKVDILISELLGSFGDNELSPECLDGIQHVLAKPHGISIPQSYTAHLSPISTPKLYTDISSRAQTDPTAYDTPWVVSLYQLDFVAQRVPGHPRFQEAWEFSHPIPDSTLEAITARRSGGVVGGTGGSMAGAAGANDHNSRFCYLTFVARTRGVTHGLAGYFESTLYEQKSGPNKGRKTELSIHPERIGEKSKDMVSWFPIFFPLKTPLYFPADTELEVSMWRQTDDTKVWYEWLVEAWTWVGPSARVKVGSSDLCSSRKLACLM</sequence>
<dbReference type="PROSITE" id="PS51678">
    <property type="entry name" value="SAM_MT_PRMT"/>
    <property type="match status" value="1"/>
</dbReference>
<dbReference type="FunFam" id="3.40.50.150:FF:000149">
    <property type="entry name" value="Protein arginine N-methyltransferase"/>
    <property type="match status" value="1"/>
</dbReference>
<dbReference type="GO" id="GO:0006355">
    <property type="term" value="P:regulation of DNA-templated transcription"/>
    <property type="evidence" value="ECO:0007669"/>
    <property type="project" value="TreeGrafter"/>
</dbReference>
<feature type="binding site" evidence="6">
    <location>
        <position position="456"/>
    </location>
    <ligand>
        <name>S-adenosyl-L-methionine</name>
        <dbReference type="ChEBI" id="CHEBI:59789"/>
    </ligand>
</feature>
<feature type="domain" description="PRMT5 arginine-N-methyltransferase" evidence="8">
    <location>
        <begin position="363"/>
        <end position="541"/>
    </location>
</feature>
<dbReference type="HOGENOM" id="CLU_010247_2_1_1"/>
<evidence type="ECO:0000313" key="12">
    <source>
        <dbReference type="Proteomes" id="UP000024376"/>
    </source>
</evidence>
<feature type="active site" description="Proton donor/acceptor" evidence="5">
    <location>
        <position position="511"/>
    </location>
</feature>
<dbReference type="InterPro" id="IPR035075">
    <property type="entry name" value="PRMT5"/>
</dbReference>
<dbReference type="Gene3D" id="3.20.20.150">
    <property type="entry name" value="Divalent-metal-dependent TIM barrel enzymes"/>
    <property type="match status" value="1"/>
</dbReference>
<evidence type="ECO:0000256" key="1">
    <source>
        <dbReference type="ARBA" id="ARBA00022603"/>
    </source>
</evidence>
<dbReference type="Pfam" id="PF05185">
    <property type="entry name" value="PRMT5"/>
    <property type="match status" value="1"/>
</dbReference>
<accession>A0A024SBF4</accession>
<dbReference type="Pfam" id="PF17285">
    <property type="entry name" value="PRMT5_TIM"/>
    <property type="match status" value="1"/>
</dbReference>
<dbReference type="GO" id="GO:0032259">
    <property type="term" value="P:methylation"/>
    <property type="evidence" value="ECO:0007669"/>
    <property type="project" value="UniProtKB-KW"/>
</dbReference>
<evidence type="ECO:0000256" key="5">
    <source>
        <dbReference type="PIRSR" id="PIRSR015894-1"/>
    </source>
</evidence>